<dbReference type="InterPro" id="IPR015422">
    <property type="entry name" value="PyrdxlP-dep_Trfase_small"/>
</dbReference>
<dbReference type="GO" id="GO:0042286">
    <property type="term" value="F:glutamate-1-semialdehyde 2,1-aminomutase activity"/>
    <property type="evidence" value="ECO:0007669"/>
    <property type="project" value="UniProtKB-UniRule"/>
</dbReference>
<keyword evidence="7" id="KW-0963">Cytoplasm</keyword>
<feature type="modified residue" description="N6-(pyridoxal phosphate)lysine" evidence="7">
    <location>
        <position position="278"/>
    </location>
</feature>
<dbReference type="FunFam" id="3.40.640.10:FF:000021">
    <property type="entry name" value="Glutamate-1-semialdehyde 2,1-aminomutase"/>
    <property type="match status" value="1"/>
</dbReference>
<dbReference type="EC" id="5.4.3.8" evidence="7"/>
<comment type="catalytic activity">
    <reaction evidence="7">
        <text>(S)-4-amino-5-oxopentanoate = 5-aminolevulinate</text>
        <dbReference type="Rhea" id="RHEA:14265"/>
        <dbReference type="ChEBI" id="CHEBI:57501"/>
        <dbReference type="ChEBI" id="CHEBI:356416"/>
        <dbReference type="EC" id="5.4.3.8"/>
    </reaction>
</comment>
<comment type="subunit">
    <text evidence="7">Homodimer.</text>
</comment>
<evidence type="ECO:0000256" key="6">
    <source>
        <dbReference type="ARBA" id="ARBA00023244"/>
    </source>
</evidence>
<dbReference type="InterPro" id="IPR015421">
    <property type="entry name" value="PyrdxlP-dep_Trfase_major"/>
</dbReference>
<dbReference type="GO" id="GO:0005737">
    <property type="term" value="C:cytoplasm"/>
    <property type="evidence" value="ECO:0007669"/>
    <property type="project" value="UniProtKB-SubCell"/>
</dbReference>
<keyword evidence="6 7" id="KW-0627">Porphyrin biosynthesis</keyword>
<evidence type="ECO:0000256" key="1">
    <source>
        <dbReference type="ARBA" id="ARBA00001933"/>
    </source>
</evidence>
<dbReference type="HAMAP" id="MF_00375">
    <property type="entry name" value="HemL_aminotrans_3"/>
    <property type="match status" value="1"/>
</dbReference>
<dbReference type="GO" id="GO:0008483">
    <property type="term" value="F:transaminase activity"/>
    <property type="evidence" value="ECO:0007669"/>
    <property type="project" value="InterPro"/>
</dbReference>
<evidence type="ECO:0000256" key="7">
    <source>
        <dbReference type="HAMAP-Rule" id="MF_00375"/>
    </source>
</evidence>
<dbReference type="EMBL" id="BKAG01000032">
    <property type="protein sequence ID" value="GEP44613.1"/>
    <property type="molecule type" value="Genomic_DNA"/>
</dbReference>
<dbReference type="PANTHER" id="PTHR43713">
    <property type="entry name" value="GLUTAMATE-1-SEMIALDEHYDE 2,1-AMINOMUTASE"/>
    <property type="match status" value="1"/>
</dbReference>
<dbReference type="GO" id="GO:0030170">
    <property type="term" value="F:pyridoxal phosphate binding"/>
    <property type="evidence" value="ECO:0007669"/>
    <property type="project" value="InterPro"/>
</dbReference>
<evidence type="ECO:0000256" key="5">
    <source>
        <dbReference type="ARBA" id="ARBA00023235"/>
    </source>
</evidence>
<reference evidence="8 9" key="1">
    <citation type="submission" date="2019-07" db="EMBL/GenBank/DDBJ databases">
        <title>Whole genome shotgun sequence of Brevifollis gellanilyticus NBRC 108608.</title>
        <authorList>
            <person name="Hosoyama A."/>
            <person name="Uohara A."/>
            <person name="Ohji S."/>
            <person name="Ichikawa N."/>
        </authorList>
    </citation>
    <scope>NUCLEOTIDE SEQUENCE [LARGE SCALE GENOMIC DNA]</scope>
    <source>
        <strain evidence="8 9">NBRC 108608</strain>
    </source>
</reference>
<dbReference type="SUPFAM" id="SSF53383">
    <property type="entry name" value="PLP-dependent transferases"/>
    <property type="match status" value="1"/>
</dbReference>
<comment type="pathway">
    <text evidence="2">Porphyrin-containing compound metabolism; protoporphyrin-IX biosynthesis; 5-aminolevulinate from L-glutamyl-tRNA(Glu): step 2/2.</text>
</comment>
<dbReference type="InterPro" id="IPR004639">
    <property type="entry name" value="4pyrrol_synth_GluAld_NH2Trfase"/>
</dbReference>
<dbReference type="Gene3D" id="3.40.640.10">
    <property type="entry name" value="Type I PLP-dependent aspartate aminotransferase-like (Major domain)"/>
    <property type="match status" value="1"/>
</dbReference>
<dbReference type="InterPro" id="IPR005814">
    <property type="entry name" value="Aminotrans_3"/>
</dbReference>
<comment type="similarity">
    <text evidence="3 7">Belongs to the class-III pyridoxal-phosphate-dependent aminotransferase family. HemL subfamily.</text>
</comment>
<dbReference type="Proteomes" id="UP000321577">
    <property type="component" value="Unassembled WGS sequence"/>
</dbReference>
<evidence type="ECO:0000313" key="9">
    <source>
        <dbReference type="Proteomes" id="UP000321577"/>
    </source>
</evidence>
<dbReference type="InterPro" id="IPR049704">
    <property type="entry name" value="Aminotrans_3_PPA_site"/>
</dbReference>
<dbReference type="PANTHER" id="PTHR43713:SF3">
    <property type="entry name" value="GLUTAMATE-1-SEMIALDEHYDE 2,1-AMINOMUTASE 1, CHLOROPLASTIC-RELATED"/>
    <property type="match status" value="1"/>
</dbReference>
<keyword evidence="4 7" id="KW-0663">Pyridoxal phosphate</keyword>
<comment type="subcellular location">
    <subcellularLocation>
        <location evidence="7">Cytoplasm</location>
    </subcellularLocation>
</comment>
<dbReference type="PROSITE" id="PS00600">
    <property type="entry name" value="AA_TRANSFER_CLASS_3"/>
    <property type="match status" value="1"/>
</dbReference>
<evidence type="ECO:0000256" key="3">
    <source>
        <dbReference type="ARBA" id="ARBA00008981"/>
    </source>
</evidence>
<dbReference type="GO" id="GO:0006782">
    <property type="term" value="P:protoporphyrinogen IX biosynthetic process"/>
    <property type="evidence" value="ECO:0007669"/>
    <property type="project" value="UniProtKB-UniRule"/>
</dbReference>
<dbReference type="UniPathway" id="UPA00251">
    <property type="reaction ID" value="UER00317"/>
</dbReference>
<dbReference type="InterPro" id="IPR015424">
    <property type="entry name" value="PyrdxlP-dep_Trfase"/>
</dbReference>
<sequence length="438" mass="47358">MNTLQTFPLTMPNGPISTKLFDLAKKYIPGGVNSPVRAFRNVGGDPFFVQRAKGCRIWDVDGREMIDFVGTWGPAILGHAPIPILEAINNAAKEGVSFGIPNPYEVKMAQTICEWVPSIQKVRMVSSGTEATMSAIRLARGFTGRHRLVKFDGCYHGHSDSLLVAAGSGALTHGHPDSAGVPPAFADLTSVLPFNDEAALEELFEKKGHEIAALIVEPYPANAGLILPKPGFLQKLRDITTKHGTVLIFDEVMTGFRLAKGGVQELEGITPDLTCLGKVIGGGMPVGAFGGRADIMDYLAPLGPVYQAGTLSGNPVAMAAGLAQLRELDKQKGYAYLEEIGQVMEDAVLDVLKKKGLNYRWYRKGSMFCLFFTEKEVHNLHDAKTSDLASFRKFFHHCLDNGVYFAPSQFETGFISMAHAKADMDRTAEVAAAALAAL</sequence>
<dbReference type="AlphaFoldDB" id="A0A512MD00"/>
<dbReference type="NCBIfam" id="NF000818">
    <property type="entry name" value="PRK00062.1"/>
    <property type="match status" value="1"/>
</dbReference>
<organism evidence="8 9">
    <name type="scientific">Brevifollis gellanilyticus</name>
    <dbReference type="NCBI Taxonomy" id="748831"/>
    <lineage>
        <taxon>Bacteria</taxon>
        <taxon>Pseudomonadati</taxon>
        <taxon>Verrucomicrobiota</taxon>
        <taxon>Verrucomicrobiia</taxon>
        <taxon>Verrucomicrobiales</taxon>
        <taxon>Verrucomicrobiaceae</taxon>
    </lineage>
</organism>
<dbReference type="NCBIfam" id="TIGR00713">
    <property type="entry name" value="hemL"/>
    <property type="match status" value="1"/>
</dbReference>
<comment type="cofactor">
    <cofactor evidence="1 7">
        <name>pyridoxal 5'-phosphate</name>
        <dbReference type="ChEBI" id="CHEBI:597326"/>
    </cofactor>
</comment>
<protein>
    <recommendedName>
        <fullName evidence="7">Glutamate-1-semialdehyde 2,1-aminomutase</fullName>
        <shortName evidence="7">GSA</shortName>
        <ecNumber evidence="7">5.4.3.8</ecNumber>
    </recommendedName>
    <alternativeName>
        <fullName evidence="7">Glutamate-1-semialdehyde aminotransferase</fullName>
        <shortName evidence="7">GSA-AT</shortName>
    </alternativeName>
</protein>
<proteinExistence type="inferred from homology"/>
<comment type="caution">
    <text evidence="8">The sequence shown here is derived from an EMBL/GenBank/DDBJ whole genome shotgun (WGS) entry which is preliminary data.</text>
</comment>
<evidence type="ECO:0000313" key="8">
    <source>
        <dbReference type="EMBL" id="GEP44613.1"/>
    </source>
</evidence>
<accession>A0A512MD00</accession>
<dbReference type="Gene3D" id="3.90.1150.10">
    <property type="entry name" value="Aspartate Aminotransferase, domain 1"/>
    <property type="match status" value="1"/>
</dbReference>
<keyword evidence="5 7" id="KW-0413">Isomerase</keyword>
<evidence type="ECO:0000256" key="4">
    <source>
        <dbReference type="ARBA" id="ARBA00022898"/>
    </source>
</evidence>
<dbReference type="CDD" id="cd00610">
    <property type="entry name" value="OAT_like"/>
    <property type="match status" value="1"/>
</dbReference>
<dbReference type="Pfam" id="PF00202">
    <property type="entry name" value="Aminotran_3"/>
    <property type="match status" value="1"/>
</dbReference>
<name>A0A512MD00_9BACT</name>
<gene>
    <name evidence="8" type="primary">hemL_1</name>
    <name evidence="7" type="synonym">hemL</name>
    <name evidence="8" type="ORF">BGE01nite_39040</name>
</gene>
<evidence type="ECO:0000256" key="2">
    <source>
        <dbReference type="ARBA" id="ARBA00004819"/>
    </source>
</evidence>
<keyword evidence="9" id="KW-1185">Reference proteome</keyword>